<reference evidence="2 3" key="1">
    <citation type="submission" date="2021-02" db="EMBL/GenBank/DDBJ databases">
        <title>Plant Genome Project.</title>
        <authorList>
            <person name="Zhang R.-G."/>
        </authorList>
    </citation>
    <scope>NUCLEOTIDE SEQUENCE [LARGE SCALE GENOMIC DNA]</scope>
    <source>
        <tissue evidence="2">Leaves</tissue>
    </source>
</reference>
<gene>
    <name evidence="2" type="ORF">JRO89_XS01G0159200</name>
</gene>
<proteinExistence type="predicted"/>
<protein>
    <recommendedName>
        <fullName evidence="4">Protein FAR1-RELATED SEQUENCE</fullName>
    </recommendedName>
</protein>
<evidence type="ECO:0008006" key="4">
    <source>
        <dbReference type="Google" id="ProtNLM"/>
    </source>
</evidence>
<feature type="compositionally biased region" description="Basic residues" evidence="1">
    <location>
        <begin position="80"/>
        <end position="92"/>
    </location>
</feature>
<organism evidence="2 3">
    <name type="scientific">Xanthoceras sorbifolium</name>
    <dbReference type="NCBI Taxonomy" id="99658"/>
    <lineage>
        <taxon>Eukaryota</taxon>
        <taxon>Viridiplantae</taxon>
        <taxon>Streptophyta</taxon>
        <taxon>Embryophyta</taxon>
        <taxon>Tracheophyta</taxon>
        <taxon>Spermatophyta</taxon>
        <taxon>Magnoliopsida</taxon>
        <taxon>eudicotyledons</taxon>
        <taxon>Gunneridae</taxon>
        <taxon>Pentapetalae</taxon>
        <taxon>rosids</taxon>
        <taxon>malvids</taxon>
        <taxon>Sapindales</taxon>
        <taxon>Sapindaceae</taxon>
        <taxon>Xanthoceroideae</taxon>
        <taxon>Xanthoceras</taxon>
    </lineage>
</organism>
<accession>A0ABQ8IJT0</accession>
<sequence>MQVVFLPSQYILKRWTKAAKCDIVVDDKVSSKEASKILEDDLNNVLSKVKSVVRSDNISERHCSTLQIYNEPLTVRARRYRKRFKGGKKKEKGKTTDNSESRGFQ</sequence>
<dbReference type="EMBL" id="JAFEMO010000001">
    <property type="protein sequence ID" value="KAH7576836.1"/>
    <property type="molecule type" value="Genomic_DNA"/>
</dbReference>
<dbReference type="Proteomes" id="UP000827721">
    <property type="component" value="Unassembled WGS sequence"/>
</dbReference>
<keyword evidence="3" id="KW-1185">Reference proteome</keyword>
<evidence type="ECO:0000256" key="1">
    <source>
        <dbReference type="SAM" id="MobiDB-lite"/>
    </source>
</evidence>
<evidence type="ECO:0000313" key="3">
    <source>
        <dbReference type="Proteomes" id="UP000827721"/>
    </source>
</evidence>
<evidence type="ECO:0000313" key="2">
    <source>
        <dbReference type="EMBL" id="KAH7576836.1"/>
    </source>
</evidence>
<feature type="region of interest" description="Disordered" evidence="1">
    <location>
        <begin position="80"/>
        <end position="105"/>
    </location>
</feature>
<feature type="compositionally biased region" description="Basic and acidic residues" evidence="1">
    <location>
        <begin position="93"/>
        <end position="105"/>
    </location>
</feature>
<comment type="caution">
    <text evidence="2">The sequence shown here is derived from an EMBL/GenBank/DDBJ whole genome shotgun (WGS) entry which is preliminary data.</text>
</comment>
<name>A0ABQ8IJT0_9ROSI</name>